<feature type="transmembrane region" description="Helical" evidence="7">
    <location>
        <begin position="400"/>
        <end position="427"/>
    </location>
</feature>
<keyword evidence="5 7" id="KW-0472">Membrane</keyword>
<evidence type="ECO:0000256" key="6">
    <source>
        <dbReference type="ARBA" id="ARBA00023284"/>
    </source>
</evidence>
<feature type="chain" id="PRO_5045726311" evidence="8">
    <location>
        <begin position="23"/>
        <end position="669"/>
    </location>
</feature>
<keyword evidence="4 7" id="KW-1133">Transmembrane helix</keyword>
<dbReference type="PANTHER" id="PTHR32234">
    <property type="entry name" value="THIOL:DISULFIDE INTERCHANGE PROTEIN DSBD"/>
    <property type="match status" value="1"/>
</dbReference>
<evidence type="ECO:0000313" key="12">
    <source>
        <dbReference type="Proteomes" id="UP001310558"/>
    </source>
</evidence>
<evidence type="ECO:0000313" key="11">
    <source>
        <dbReference type="EMBL" id="MEB7544346.1"/>
    </source>
</evidence>
<keyword evidence="6" id="KW-0676">Redox-active center</keyword>
<feature type="domain" description="Cytochrome C biogenesis protein transmembrane" evidence="9">
    <location>
        <begin position="275"/>
        <end position="489"/>
    </location>
</feature>
<evidence type="ECO:0000256" key="4">
    <source>
        <dbReference type="ARBA" id="ARBA00022989"/>
    </source>
</evidence>
<comment type="subcellular location">
    <subcellularLocation>
        <location evidence="1">Membrane</location>
        <topology evidence="1">Multi-pass membrane protein</topology>
    </subcellularLocation>
</comment>
<evidence type="ECO:0000256" key="7">
    <source>
        <dbReference type="SAM" id="Phobius"/>
    </source>
</evidence>
<dbReference type="Pfam" id="PF13899">
    <property type="entry name" value="Thioredoxin_7"/>
    <property type="match status" value="1"/>
</dbReference>
<comment type="caution">
    <text evidence="11">The sequence shown here is derived from an EMBL/GenBank/DDBJ whole genome shotgun (WGS) entry which is preliminary data.</text>
</comment>
<dbReference type="InterPro" id="IPR035671">
    <property type="entry name" value="DsbD_gamma"/>
</dbReference>
<evidence type="ECO:0000256" key="3">
    <source>
        <dbReference type="ARBA" id="ARBA00022748"/>
    </source>
</evidence>
<dbReference type="RefSeq" id="WP_325824130.1">
    <property type="nucleotide sequence ID" value="NZ_JAMWIR010000003.1"/>
</dbReference>
<dbReference type="Proteomes" id="UP001310558">
    <property type="component" value="Unassembled WGS sequence"/>
</dbReference>
<reference evidence="11 12" key="1">
    <citation type="submission" date="2022-06" db="EMBL/GenBank/DDBJ databases">
        <title>Whole Genome analysis of Bacterial isolates collected during year 2020 from Guwahati, Assam, India.</title>
        <authorList>
            <person name="Mendem S.K."/>
            <person name="Rakshit O."/>
            <person name="Murugesan D."/>
            <person name="Saikia K."/>
            <person name="Shome R."/>
            <person name="Raisen C."/>
            <person name="Holmes M.A."/>
            <person name="Shome B.R."/>
        </authorList>
    </citation>
    <scope>NUCLEOTIDE SEQUENCE [LARGE SCALE GENOMIC DNA]</scope>
    <source>
        <strain evidence="11 12">Sil NS 53</strain>
    </source>
</reference>
<dbReference type="InterPro" id="IPR028250">
    <property type="entry name" value="DsbDN"/>
</dbReference>
<feature type="signal peptide" evidence="8">
    <location>
        <begin position="1"/>
        <end position="22"/>
    </location>
</feature>
<dbReference type="PROSITE" id="PS00194">
    <property type="entry name" value="THIOREDOXIN_1"/>
    <property type="match status" value="1"/>
</dbReference>
<evidence type="ECO:0000256" key="8">
    <source>
        <dbReference type="SAM" id="SignalP"/>
    </source>
</evidence>
<feature type="transmembrane region" description="Helical" evidence="7">
    <location>
        <begin position="433"/>
        <end position="458"/>
    </location>
</feature>
<feature type="transmembrane region" description="Helical" evidence="7">
    <location>
        <begin position="524"/>
        <end position="543"/>
    </location>
</feature>
<keyword evidence="3" id="KW-0201">Cytochrome c-type biogenesis</keyword>
<feature type="transmembrane region" description="Helical" evidence="7">
    <location>
        <begin position="470"/>
        <end position="489"/>
    </location>
</feature>
<feature type="domain" description="Thiol:disulfide interchange protein DsbD N-terminal" evidence="10">
    <location>
        <begin position="44"/>
        <end position="145"/>
    </location>
</feature>
<keyword evidence="12" id="KW-1185">Reference proteome</keyword>
<dbReference type="Pfam" id="PF11412">
    <property type="entry name" value="DsbD_N"/>
    <property type="match status" value="1"/>
</dbReference>
<feature type="transmembrane region" description="Helical" evidence="7">
    <location>
        <begin position="319"/>
        <end position="337"/>
    </location>
</feature>
<gene>
    <name evidence="11" type="ORF">NGC28_18085</name>
</gene>
<feature type="transmembrane region" description="Helical" evidence="7">
    <location>
        <begin position="273"/>
        <end position="298"/>
    </location>
</feature>
<sequence length="669" mass="71666">MLTVFRRLLVCLLWLWLPLSQAADSGWLRAADNQHASVRLRAQTENSGETRLLLDVALQKGWKTYWRSPGEGGIAPAIRWHQPVEATWRWPTPERFDVAGITTQGYHGDVSFPIILHGKVPERLDGVLTLSTCSNVCVLTDYPFSLDLTSSTGGDFDYAYSRAMGTLPLSSGLTSSLSARYASGKLTVTAQRDAGWQEPSLFIDGMDDVDFGKPAFSVRDGSLVATVPVTDSWGEASPNLSGKQLSLVLADSGQAQESSLTIGQSAPAPAFSLGWVLLMALAGGLILNVMPCVLPVLAMKLGTLMQTERQGRGQVRRQFLASVSGIVASFLALALMMTVLRLGNQALGWGIQFQNPWFIGAMALVMVLFSASLLGLFEIRLPSGTSTFLATRGGNGLAGHFWQGAFATLLATPCTAPFLGTAVSVALAAPLPLLWGIFFAMGIGMSLPWLLVAAWPGLAQKLPRPGRWMNVVRVALGLMMLGSSLWLLSLLGVHIGILPVITLGVVLILALLLATAWRYRWQTALRAGALALVGAGAVAFVTASGGENSRHDRVNWQPLSEQAIARAQAENKRVFVDVTADWCVTCKANKYNVLLREDVQDALSAPDVVALRGDWSRPSASISQFLTTRGSAAVPFNQIYGPGLPQGHVLPALLSRDAVLTALSDAKGK</sequence>
<dbReference type="CDD" id="cd02953">
    <property type="entry name" value="DsbDgamma"/>
    <property type="match status" value="1"/>
</dbReference>
<evidence type="ECO:0000259" key="10">
    <source>
        <dbReference type="Pfam" id="PF11412"/>
    </source>
</evidence>
<proteinExistence type="predicted"/>
<evidence type="ECO:0000259" key="9">
    <source>
        <dbReference type="Pfam" id="PF02683"/>
    </source>
</evidence>
<evidence type="ECO:0000256" key="2">
    <source>
        <dbReference type="ARBA" id="ARBA00022692"/>
    </source>
</evidence>
<keyword evidence="8" id="KW-0732">Signal</keyword>
<evidence type="ECO:0000256" key="1">
    <source>
        <dbReference type="ARBA" id="ARBA00004141"/>
    </source>
</evidence>
<dbReference type="Pfam" id="PF02683">
    <property type="entry name" value="DsbD_TM"/>
    <property type="match status" value="1"/>
</dbReference>
<dbReference type="Gene3D" id="3.40.30.10">
    <property type="entry name" value="Glutaredoxin"/>
    <property type="match status" value="1"/>
</dbReference>
<keyword evidence="2 7" id="KW-0812">Transmembrane</keyword>
<dbReference type="InterPro" id="IPR017937">
    <property type="entry name" value="Thioredoxin_CS"/>
</dbReference>
<evidence type="ECO:0000256" key="5">
    <source>
        <dbReference type="ARBA" id="ARBA00023136"/>
    </source>
</evidence>
<protein>
    <submittedName>
        <fullName evidence="11">Thioredoxin family protein</fullName>
    </submittedName>
</protein>
<dbReference type="PANTHER" id="PTHR32234:SF3">
    <property type="entry name" value="SUPPRESSION OF COPPER SENSITIVITY PROTEIN"/>
    <property type="match status" value="1"/>
</dbReference>
<name>A0ABU6ETE6_9ENTR</name>
<dbReference type="InterPro" id="IPR003834">
    <property type="entry name" value="Cyt_c_assmbl_TM_dom"/>
</dbReference>
<dbReference type="EMBL" id="JAMWJU010000005">
    <property type="protein sequence ID" value="MEB7544346.1"/>
    <property type="molecule type" value="Genomic_DNA"/>
</dbReference>
<dbReference type="SUPFAM" id="SSF52833">
    <property type="entry name" value="Thioredoxin-like"/>
    <property type="match status" value="1"/>
</dbReference>
<feature type="transmembrane region" description="Helical" evidence="7">
    <location>
        <begin position="357"/>
        <end position="379"/>
    </location>
</feature>
<dbReference type="InterPro" id="IPR036249">
    <property type="entry name" value="Thioredoxin-like_sf"/>
</dbReference>
<accession>A0ABU6ETE6</accession>
<organism evidence="11 12">
    <name type="scientific">Enterobacter huaxiensis</name>
    <dbReference type="NCBI Taxonomy" id="2494702"/>
    <lineage>
        <taxon>Bacteria</taxon>
        <taxon>Pseudomonadati</taxon>
        <taxon>Pseudomonadota</taxon>
        <taxon>Gammaproteobacteria</taxon>
        <taxon>Enterobacterales</taxon>
        <taxon>Enterobacteriaceae</taxon>
        <taxon>Enterobacter</taxon>
    </lineage>
</organism>
<feature type="transmembrane region" description="Helical" evidence="7">
    <location>
        <begin position="495"/>
        <end position="517"/>
    </location>
</feature>